<sequence>MFSYLGQKTKMTAANQAMNSTIEHNLGCERICAQRFVKVETDVILPNKHVFPSVTSDDFFWASGIYSIEHFHAFVV</sequence>
<keyword evidence="2" id="KW-1185">Reference proteome</keyword>
<protein>
    <submittedName>
        <fullName evidence="1">Uncharacterized protein</fullName>
    </submittedName>
</protein>
<evidence type="ECO:0000313" key="2">
    <source>
        <dbReference type="Proteomes" id="UP000316621"/>
    </source>
</evidence>
<proteinExistence type="predicted"/>
<accession>A0A4Y7KJM7</accession>
<dbReference type="Proteomes" id="UP000316621">
    <property type="component" value="Chromosome 7"/>
</dbReference>
<dbReference type="EMBL" id="CM010721">
    <property type="protein sequence ID" value="RZC72268.1"/>
    <property type="molecule type" value="Genomic_DNA"/>
</dbReference>
<name>A0A4Y7KJM7_PAPSO</name>
<gene>
    <name evidence="1" type="ORF">C5167_035514</name>
</gene>
<dbReference type="AlphaFoldDB" id="A0A4Y7KJM7"/>
<reference evidence="1 2" key="1">
    <citation type="journal article" date="2018" name="Science">
        <title>The opium poppy genome and morphinan production.</title>
        <authorList>
            <person name="Guo L."/>
            <person name="Winzer T."/>
            <person name="Yang X."/>
            <person name="Li Y."/>
            <person name="Ning Z."/>
            <person name="He Z."/>
            <person name="Teodor R."/>
            <person name="Lu Y."/>
            <person name="Bowser T.A."/>
            <person name="Graham I.A."/>
            <person name="Ye K."/>
        </authorList>
    </citation>
    <scope>NUCLEOTIDE SEQUENCE [LARGE SCALE GENOMIC DNA]</scope>
    <source>
        <strain evidence="2">cv. HN1</strain>
        <tissue evidence="1">Leaves</tissue>
    </source>
</reference>
<organism evidence="1 2">
    <name type="scientific">Papaver somniferum</name>
    <name type="common">Opium poppy</name>
    <dbReference type="NCBI Taxonomy" id="3469"/>
    <lineage>
        <taxon>Eukaryota</taxon>
        <taxon>Viridiplantae</taxon>
        <taxon>Streptophyta</taxon>
        <taxon>Embryophyta</taxon>
        <taxon>Tracheophyta</taxon>
        <taxon>Spermatophyta</taxon>
        <taxon>Magnoliopsida</taxon>
        <taxon>Ranunculales</taxon>
        <taxon>Papaveraceae</taxon>
        <taxon>Papaveroideae</taxon>
        <taxon>Papaver</taxon>
    </lineage>
</organism>
<dbReference type="Gramene" id="RZC72268">
    <property type="protein sequence ID" value="RZC72268"/>
    <property type="gene ID" value="C5167_035514"/>
</dbReference>
<evidence type="ECO:0000313" key="1">
    <source>
        <dbReference type="EMBL" id="RZC72268.1"/>
    </source>
</evidence>